<sequence length="426" mass="47214">MGFFQLHPNIRIRIVTSFLTRVVGTMIFPFMAIYFSDKLGQALAGFLLFMSIIAQILTSFYGGYIADRWGRKKVLVYGQLIQCGAFSIMALANSPLLDSAWLTFAMMLVQSASNGLINPAADAMLIDVSTKENRTFMYSISYWASNLSIAIGSVFGGLYFATHRFELLLILTLIGVFTWALTQFFMQESYQPSCSQRELPKGSRLLSDLVVSYRQVLRDRRFLLYSLGGLFIFALEFQTSNYIAVRLSQEFIPQTLHLFDWFSIQITGIKVFSLIQLENTLLVVGLSLFVTRLIGKARPATAMYLGALLYIGGYAITTYSNTLWVIILTMFLATVGELMHIPTRQTYLAEIVRDDARSSYMAVNGLVLQGAKLSGAIGISLGAILPSYAMALLFAGLGVCGLLLVRIVVRELEQSGHTTSAPALHG</sequence>
<feature type="domain" description="Major facilitator superfamily (MFS) profile" evidence="8">
    <location>
        <begin position="1"/>
        <end position="413"/>
    </location>
</feature>
<evidence type="ECO:0000256" key="1">
    <source>
        <dbReference type="ARBA" id="ARBA00004651"/>
    </source>
</evidence>
<evidence type="ECO:0000313" key="9">
    <source>
        <dbReference type="EMBL" id="RNB77243.1"/>
    </source>
</evidence>
<evidence type="ECO:0000256" key="6">
    <source>
        <dbReference type="ARBA" id="ARBA00023136"/>
    </source>
</evidence>
<organism evidence="9 10">
    <name type="scientific">Brevibacillus invocatus</name>
    <dbReference type="NCBI Taxonomy" id="173959"/>
    <lineage>
        <taxon>Bacteria</taxon>
        <taxon>Bacillati</taxon>
        <taxon>Bacillota</taxon>
        <taxon>Bacilli</taxon>
        <taxon>Bacillales</taxon>
        <taxon>Paenibacillaceae</taxon>
        <taxon>Brevibacillus</taxon>
    </lineage>
</organism>
<evidence type="ECO:0000256" key="3">
    <source>
        <dbReference type="ARBA" id="ARBA00022475"/>
    </source>
</evidence>
<reference evidence="9 10" key="1">
    <citation type="submission" date="2018-10" db="EMBL/GenBank/DDBJ databases">
        <title>Phylogenomics of Brevibacillus.</title>
        <authorList>
            <person name="Dunlap C."/>
        </authorList>
    </citation>
    <scope>NUCLEOTIDE SEQUENCE [LARGE SCALE GENOMIC DNA]</scope>
    <source>
        <strain evidence="9 10">JCM 12215</strain>
    </source>
</reference>
<dbReference type="PROSITE" id="PS00216">
    <property type="entry name" value="SUGAR_TRANSPORT_1"/>
    <property type="match status" value="1"/>
</dbReference>
<dbReference type="InterPro" id="IPR005829">
    <property type="entry name" value="Sugar_transporter_CS"/>
</dbReference>
<dbReference type="GO" id="GO:0005886">
    <property type="term" value="C:plasma membrane"/>
    <property type="evidence" value="ECO:0007669"/>
    <property type="project" value="UniProtKB-SubCell"/>
</dbReference>
<dbReference type="PANTHER" id="PTHR23517">
    <property type="entry name" value="RESISTANCE PROTEIN MDTM, PUTATIVE-RELATED-RELATED"/>
    <property type="match status" value="1"/>
</dbReference>
<keyword evidence="10" id="KW-1185">Reference proteome</keyword>
<dbReference type="Proteomes" id="UP000282028">
    <property type="component" value="Unassembled WGS sequence"/>
</dbReference>
<evidence type="ECO:0000256" key="4">
    <source>
        <dbReference type="ARBA" id="ARBA00022692"/>
    </source>
</evidence>
<feature type="transmembrane region" description="Helical" evidence="7">
    <location>
        <begin position="222"/>
        <end position="244"/>
    </location>
</feature>
<dbReference type="PROSITE" id="PS50850">
    <property type="entry name" value="MFS"/>
    <property type="match status" value="1"/>
</dbReference>
<dbReference type="InterPro" id="IPR011701">
    <property type="entry name" value="MFS"/>
</dbReference>
<comment type="caution">
    <text evidence="9">The sequence shown here is derived from an EMBL/GenBank/DDBJ whole genome shotgun (WGS) entry which is preliminary data.</text>
</comment>
<dbReference type="Pfam" id="PF07690">
    <property type="entry name" value="MFS_1"/>
    <property type="match status" value="1"/>
</dbReference>
<dbReference type="OrthoDB" id="9793283at2"/>
<keyword evidence="2" id="KW-0813">Transport</keyword>
<evidence type="ECO:0000256" key="2">
    <source>
        <dbReference type="ARBA" id="ARBA00022448"/>
    </source>
</evidence>
<dbReference type="InterPro" id="IPR050171">
    <property type="entry name" value="MFS_Transporters"/>
</dbReference>
<feature type="transmembrane region" description="Helical" evidence="7">
    <location>
        <begin position="301"/>
        <end position="317"/>
    </location>
</feature>
<keyword evidence="3" id="KW-1003">Cell membrane</keyword>
<feature type="transmembrane region" description="Helical" evidence="7">
    <location>
        <begin position="12"/>
        <end position="36"/>
    </location>
</feature>
<feature type="transmembrane region" description="Helical" evidence="7">
    <location>
        <begin position="142"/>
        <end position="161"/>
    </location>
</feature>
<feature type="transmembrane region" description="Helical" evidence="7">
    <location>
        <begin position="167"/>
        <end position="186"/>
    </location>
</feature>
<dbReference type="SUPFAM" id="SSF103473">
    <property type="entry name" value="MFS general substrate transporter"/>
    <property type="match status" value="1"/>
</dbReference>
<evidence type="ECO:0000259" key="8">
    <source>
        <dbReference type="PROSITE" id="PS50850"/>
    </source>
</evidence>
<feature type="transmembrane region" description="Helical" evidence="7">
    <location>
        <begin position="42"/>
        <end position="62"/>
    </location>
</feature>
<keyword evidence="4 7" id="KW-0812">Transmembrane</keyword>
<gene>
    <name evidence="9" type="ORF">EDM52_00180</name>
</gene>
<dbReference type="CDD" id="cd17329">
    <property type="entry name" value="MFS_MdtH_MDR_like"/>
    <property type="match status" value="1"/>
</dbReference>
<evidence type="ECO:0000313" key="10">
    <source>
        <dbReference type="Proteomes" id="UP000282028"/>
    </source>
</evidence>
<proteinExistence type="predicted"/>
<dbReference type="InterPro" id="IPR020846">
    <property type="entry name" value="MFS_dom"/>
</dbReference>
<keyword evidence="6 7" id="KW-0472">Membrane</keyword>
<dbReference type="EMBL" id="RHHR01000001">
    <property type="protein sequence ID" value="RNB77243.1"/>
    <property type="molecule type" value="Genomic_DNA"/>
</dbReference>
<dbReference type="AlphaFoldDB" id="A0A3M8CNM6"/>
<protein>
    <submittedName>
        <fullName evidence="9">MFS transporter</fullName>
    </submittedName>
</protein>
<feature type="transmembrane region" description="Helical" evidence="7">
    <location>
        <begin position="264"/>
        <end position="289"/>
    </location>
</feature>
<accession>A0A3M8CNM6</accession>
<dbReference type="PANTHER" id="PTHR23517:SF3">
    <property type="entry name" value="INTEGRAL MEMBRANE TRANSPORT PROTEIN"/>
    <property type="match status" value="1"/>
</dbReference>
<keyword evidence="5 7" id="KW-1133">Transmembrane helix</keyword>
<dbReference type="InterPro" id="IPR036259">
    <property type="entry name" value="MFS_trans_sf"/>
</dbReference>
<comment type="subcellular location">
    <subcellularLocation>
        <location evidence="1">Cell membrane</location>
        <topology evidence="1">Multi-pass membrane protein</topology>
    </subcellularLocation>
</comment>
<evidence type="ECO:0000256" key="5">
    <source>
        <dbReference type="ARBA" id="ARBA00022989"/>
    </source>
</evidence>
<dbReference type="RefSeq" id="WP_122907028.1">
    <property type="nucleotide sequence ID" value="NZ_CBCSBE010000022.1"/>
</dbReference>
<dbReference type="Gene3D" id="1.20.1250.20">
    <property type="entry name" value="MFS general substrate transporter like domains"/>
    <property type="match status" value="1"/>
</dbReference>
<feature type="transmembrane region" description="Helical" evidence="7">
    <location>
        <begin position="391"/>
        <end position="409"/>
    </location>
</feature>
<evidence type="ECO:0000256" key="7">
    <source>
        <dbReference type="SAM" id="Phobius"/>
    </source>
</evidence>
<name>A0A3M8CNM6_9BACL</name>
<dbReference type="GO" id="GO:0022857">
    <property type="term" value="F:transmembrane transporter activity"/>
    <property type="evidence" value="ECO:0007669"/>
    <property type="project" value="InterPro"/>
</dbReference>